<evidence type="ECO:0000313" key="2">
    <source>
        <dbReference type="Proteomes" id="UP001549207"/>
    </source>
</evidence>
<dbReference type="Proteomes" id="UP001549207">
    <property type="component" value="Unassembled WGS sequence"/>
</dbReference>
<evidence type="ECO:0000313" key="1">
    <source>
        <dbReference type="EMBL" id="MET3773314.1"/>
    </source>
</evidence>
<comment type="caution">
    <text evidence="1">The sequence shown here is derived from an EMBL/GenBank/DDBJ whole genome shotgun (WGS) entry which is preliminary data.</text>
</comment>
<sequence length="238" mass="24735">MHEPSSTEPEADSAAHRHRTDGQLRRLRLLAGALLLAGLACLVLFLPSLAGRDGKTSLPEVSAPAATTAAVATAPAPSRAAPAPATSLTPEGPAAAAPQHLAYPAAGIDVVVHPLDPSAEDQERRTIIPPSTKDGYWLTPYGTPGAGSANTTYIVGHSWQDQDAPFNHLSTRAAAGDLLTVTTSTGQLAYRVESVTTYEKSSLKDSPIWAVAPNTVVLISCYTDDLWGTNVVVVATPA</sequence>
<organism evidence="1 2">
    <name type="scientific">Arthrobacter nitrophenolicus</name>
    <dbReference type="NCBI Taxonomy" id="683150"/>
    <lineage>
        <taxon>Bacteria</taxon>
        <taxon>Bacillati</taxon>
        <taxon>Actinomycetota</taxon>
        <taxon>Actinomycetes</taxon>
        <taxon>Micrococcales</taxon>
        <taxon>Micrococcaceae</taxon>
        <taxon>Arthrobacter</taxon>
    </lineage>
</organism>
<keyword evidence="2" id="KW-1185">Reference proteome</keyword>
<reference evidence="1" key="1">
    <citation type="submission" date="2024-06" db="EMBL/GenBank/DDBJ databases">
        <title>Genomic Encyclopedia of Type Strains, Phase IV (KMG-IV): sequencing the most valuable type-strain genomes for metagenomic binning, comparative biology and taxonomic classification.</title>
        <authorList>
            <person name="Goeker M."/>
        </authorList>
    </citation>
    <scope>NUCLEOTIDE SEQUENCE</scope>
    <source>
        <strain evidence="1">SJCon</strain>
    </source>
</reference>
<protein>
    <submittedName>
        <fullName evidence="1">Uncharacterized protein</fullName>
    </submittedName>
</protein>
<accession>A0ACC6THX9</accession>
<gene>
    <name evidence="1" type="ORF">ABIC98_002974</name>
</gene>
<dbReference type="EMBL" id="JBEPNJ010000013">
    <property type="protein sequence ID" value="MET3773314.1"/>
    <property type="molecule type" value="Genomic_DNA"/>
</dbReference>
<name>A0ACC6THX9_9MICC</name>
<proteinExistence type="predicted"/>